<dbReference type="KEGG" id="haxz:M0R88_17995"/>
<evidence type="ECO:0000313" key="2">
    <source>
        <dbReference type="Proteomes" id="UP000830434"/>
    </source>
</evidence>
<reference evidence="1" key="1">
    <citation type="submission" date="2022-04" db="EMBL/GenBank/DDBJ databases">
        <title>Diverse halophilic archaea isolated from saline environments.</title>
        <authorList>
            <person name="Cui H.-L."/>
        </authorList>
    </citation>
    <scope>NUCLEOTIDE SEQUENCE</scope>
    <source>
        <strain evidence="1">XZYJT40</strain>
    </source>
</reference>
<proteinExistence type="predicted"/>
<sequence length="51" mass="5641">MVSTPEDPYVPAIHHAGALVESDAPELHEWAESTYADYRAAAREFEPVRSA</sequence>
<organism evidence="1 2">
    <name type="scientific">Halorussus gelatinilyticus</name>
    <dbReference type="NCBI Taxonomy" id="2937524"/>
    <lineage>
        <taxon>Archaea</taxon>
        <taxon>Methanobacteriati</taxon>
        <taxon>Methanobacteriota</taxon>
        <taxon>Stenosarchaea group</taxon>
        <taxon>Halobacteria</taxon>
        <taxon>Halobacteriales</taxon>
        <taxon>Haladaptataceae</taxon>
        <taxon>Halorussus</taxon>
    </lineage>
</organism>
<gene>
    <name evidence="1" type="ORF">M0R88_17995</name>
</gene>
<evidence type="ECO:0000313" key="1">
    <source>
        <dbReference type="EMBL" id="UPW00384.1"/>
    </source>
</evidence>
<name>A0A8U0IJF0_9EURY</name>
<dbReference type="EMBL" id="CP096658">
    <property type="protein sequence ID" value="UPW00384.1"/>
    <property type="molecule type" value="Genomic_DNA"/>
</dbReference>
<dbReference type="Proteomes" id="UP000830434">
    <property type="component" value="Chromosome"/>
</dbReference>
<keyword evidence="2" id="KW-1185">Reference proteome</keyword>
<dbReference type="GeneID" id="72191788"/>
<protein>
    <submittedName>
        <fullName evidence="1">Uncharacterized protein</fullName>
    </submittedName>
</protein>
<accession>A0A8U0IJF0</accession>
<dbReference type="AlphaFoldDB" id="A0A8U0IJF0"/>
<dbReference type="RefSeq" id="WP_248654795.1">
    <property type="nucleotide sequence ID" value="NZ_CP096658.1"/>
</dbReference>